<dbReference type="EMBL" id="AWUE01021054">
    <property type="protein sequence ID" value="OMO63766.1"/>
    <property type="molecule type" value="Genomic_DNA"/>
</dbReference>
<dbReference type="OrthoDB" id="29523at2759"/>
<feature type="compositionally biased region" description="Basic residues" evidence="1">
    <location>
        <begin position="61"/>
        <end position="73"/>
    </location>
</feature>
<reference evidence="4" key="1">
    <citation type="submission" date="2013-09" db="EMBL/GenBank/DDBJ databases">
        <title>Corchorus olitorius genome sequencing.</title>
        <authorList>
            <person name="Alam M."/>
            <person name="Haque M.S."/>
            <person name="Islam M.S."/>
            <person name="Emdad E.M."/>
            <person name="Islam M.M."/>
            <person name="Ahmed B."/>
            <person name="Halim A."/>
            <person name="Hossen Q.M.M."/>
            <person name="Hossain M.Z."/>
            <person name="Ahmed R."/>
            <person name="Khan M.M."/>
            <person name="Islam R."/>
            <person name="Rashid M.M."/>
            <person name="Khan S.A."/>
            <person name="Rahman M.S."/>
            <person name="Alam M."/>
            <person name="Yahiya A.S."/>
            <person name="Khan M.S."/>
            <person name="Azam M.S."/>
            <person name="Haque T."/>
            <person name="Lashkar M.Z.H."/>
            <person name="Akhand A.I."/>
            <person name="Morshed G."/>
            <person name="Roy S."/>
            <person name="Uddin K.S."/>
            <person name="Rabeya T."/>
            <person name="Hossain A.S."/>
            <person name="Chowdhury A."/>
            <person name="Snigdha A.R."/>
            <person name="Mortoza M.S."/>
            <person name="Matin S.A."/>
            <person name="Hoque S.M.E."/>
            <person name="Islam M.K."/>
            <person name="Roy D.K."/>
            <person name="Haider R."/>
            <person name="Moosa M.M."/>
            <person name="Elias S.M."/>
            <person name="Hasan A.M."/>
            <person name="Jahan S."/>
            <person name="Shafiuddin M."/>
            <person name="Mahmood N."/>
            <person name="Shommy N.S."/>
        </authorList>
    </citation>
    <scope>NUCLEOTIDE SEQUENCE [LARGE SCALE GENOMIC DNA]</scope>
    <source>
        <strain evidence="4">cv. O-4</strain>
    </source>
</reference>
<dbReference type="STRING" id="93759.A0A1R3H0I2"/>
<dbReference type="AlphaFoldDB" id="A0A1R3H0I2"/>
<evidence type="ECO:0000313" key="3">
    <source>
        <dbReference type="EMBL" id="OMO63766.1"/>
    </source>
</evidence>
<dbReference type="Pfam" id="PF12457">
    <property type="entry name" value="TIP_N"/>
    <property type="match status" value="1"/>
</dbReference>
<feature type="domain" description="Tuftelin interacting protein N-terminal" evidence="2">
    <location>
        <begin position="2"/>
        <end position="71"/>
    </location>
</feature>
<gene>
    <name evidence="3" type="ORF">COLO4_32216</name>
</gene>
<proteinExistence type="predicted"/>
<evidence type="ECO:0000256" key="1">
    <source>
        <dbReference type="SAM" id="MobiDB-lite"/>
    </source>
</evidence>
<accession>A0A1R3H0I2</accession>
<feature type="region of interest" description="Disordered" evidence="1">
    <location>
        <begin position="53"/>
        <end position="73"/>
    </location>
</feature>
<keyword evidence="4" id="KW-1185">Reference proteome</keyword>
<organism evidence="3 4">
    <name type="scientific">Corchorus olitorius</name>
    <dbReference type="NCBI Taxonomy" id="93759"/>
    <lineage>
        <taxon>Eukaryota</taxon>
        <taxon>Viridiplantae</taxon>
        <taxon>Streptophyta</taxon>
        <taxon>Embryophyta</taxon>
        <taxon>Tracheophyta</taxon>
        <taxon>Spermatophyta</taxon>
        <taxon>Magnoliopsida</taxon>
        <taxon>eudicotyledons</taxon>
        <taxon>Gunneridae</taxon>
        <taxon>Pentapetalae</taxon>
        <taxon>rosids</taxon>
        <taxon>malvids</taxon>
        <taxon>Malvales</taxon>
        <taxon>Malvaceae</taxon>
        <taxon>Grewioideae</taxon>
        <taxon>Apeibeae</taxon>
        <taxon>Corchorus</taxon>
    </lineage>
</organism>
<evidence type="ECO:0000313" key="4">
    <source>
        <dbReference type="Proteomes" id="UP000187203"/>
    </source>
</evidence>
<dbReference type="InterPro" id="IPR022159">
    <property type="entry name" value="STIP/TFIP11_N"/>
</dbReference>
<dbReference type="Proteomes" id="UP000187203">
    <property type="component" value="Unassembled WGS sequence"/>
</dbReference>
<comment type="caution">
    <text evidence="3">The sequence shown here is derived from an EMBL/GenBank/DDBJ whole genome shotgun (WGS) entry which is preliminary data.</text>
</comment>
<sequence length="73" mass="8788">MDDYQEMERFGMENDYEHGQRINGELYCKKRKEKRTQTKDDVLYGVFAAYSDSEDDEYASSRKRRKEFGKKAD</sequence>
<protein>
    <recommendedName>
        <fullName evidence="2">Tuftelin interacting protein N-terminal domain-containing protein</fullName>
    </recommendedName>
</protein>
<name>A0A1R3H0I2_9ROSI</name>
<evidence type="ECO:0000259" key="2">
    <source>
        <dbReference type="Pfam" id="PF12457"/>
    </source>
</evidence>